<name>A0ABQ4WVU9_9ASTR</name>
<proteinExistence type="predicted"/>
<accession>A0ABQ4WVU9</accession>
<gene>
    <name evidence="2" type="ORF">Tco_0651811</name>
</gene>
<organism evidence="2 3">
    <name type="scientific">Tanacetum coccineum</name>
    <dbReference type="NCBI Taxonomy" id="301880"/>
    <lineage>
        <taxon>Eukaryota</taxon>
        <taxon>Viridiplantae</taxon>
        <taxon>Streptophyta</taxon>
        <taxon>Embryophyta</taxon>
        <taxon>Tracheophyta</taxon>
        <taxon>Spermatophyta</taxon>
        <taxon>Magnoliopsida</taxon>
        <taxon>eudicotyledons</taxon>
        <taxon>Gunneridae</taxon>
        <taxon>Pentapetalae</taxon>
        <taxon>asterids</taxon>
        <taxon>campanulids</taxon>
        <taxon>Asterales</taxon>
        <taxon>Asteraceae</taxon>
        <taxon>Asteroideae</taxon>
        <taxon>Anthemideae</taxon>
        <taxon>Anthemidinae</taxon>
        <taxon>Tanacetum</taxon>
    </lineage>
</organism>
<dbReference type="Proteomes" id="UP001151760">
    <property type="component" value="Unassembled WGS sequence"/>
</dbReference>
<evidence type="ECO:0000256" key="1">
    <source>
        <dbReference type="SAM" id="MobiDB-lite"/>
    </source>
</evidence>
<keyword evidence="3" id="KW-1185">Reference proteome</keyword>
<dbReference type="EMBL" id="BQNB010008977">
    <property type="protein sequence ID" value="GJS57027.1"/>
    <property type="molecule type" value="Genomic_DNA"/>
</dbReference>
<feature type="region of interest" description="Disordered" evidence="1">
    <location>
        <begin position="46"/>
        <end position="72"/>
    </location>
</feature>
<evidence type="ECO:0000313" key="2">
    <source>
        <dbReference type="EMBL" id="GJS57027.1"/>
    </source>
</evidence>
<reference evidence="2" key="2">
    <citation type="submission" date="2022-01" db="EMBL/GenBank/DDBJ databases">
        <authorList>
            <person name="Yamashiro T."/>
            <person name="Shiraishi A."/>
            <person name="Satake H."/>
            <person name="Nakayama K."/>
        </authorList>
    </citation>
    <scope>NUCLEOTIDE SEQUENCE</scope>
</reference>
<reference evidence="2" key="1">
    <citation type="journal article" date="2022" name="Int. J. Mol. Sci.">
        <title>Draft Genome of Tanacetum Coccineum: Genomic Comparison of Closely Related Tanacetum-Family Plants.</title>
        <authorList>
            <person name="Yamashiro T."/>
            <person name="Shiraishi A."/>
            <person name="Nakayama K."/>
            <person name="Satake H."/>
        </authorList>
    </citation>
    <scope>NUCLEOTIDE SEQUENCE</scope>
</reference>
<sequence length="247" mass="27108">MHKEAHVTSKEGADPQLSSVISASNLYKPIYSASFIIHSESASGRDASADSTAEADPGNSALYDSLPQQQGRDEGTKTIHLITYLKEREQVRLQKKLKKSALRILNLALIPLLKYSLEDDPNIVVDESEEDDEEVHATSNVELKTLQLPNLCLPENEKRQAEAEVALLSAKPSFPNVVVRYLNTHKGFAAALAILITRASQSRQHNKCKLDLTSHLPRACLMLAQAGFPSSLGLLKYHSDILAKSQG</sequence>
<protein>
    <submittedName>
        <fullName evidence="2">Uncharacterized protein</fullName>
    </submittedName>
</protein>
<comment type="caution">
    <text evidence="2">The sequence shown here is derived from an EMBL/GenBank/DDBJ whole genome shotgun (WGS) entry which is preliminary data.</text>
</comment>
<evidence type="ECO:0000313" key="3">
    <source>
        <dbReference type="Proteomes" id="UP001151760"/>
    </source>
</evidence>